<dbReference type="PRINTS" id="PR01441">
    <property type="entry name" value="CELLSNTHASEC"/>
</dbReference>
<accession>A0A934SPG6</accession>
<keyword evidence="2" id="KW-0732">Signal</keyword>
<gene>
    <name evidence="3" type="primary">prsT</name>
    <name evidence="3" type="ORF">JJB74_06820</name>
</gene>
<dbReference type="Gene3D" id="1.25.40.10">
    <property type="entry name" value="Tetratricopeptide repeat domain"/>
    <property type="match status" value="5"/>
</dbReference>
<dbReference type="AlphaFoldDB" id="A0A934SPG6"/>
<evidence type="ECO:0000313" key="4">
    <source>
        <dbReference type="Proteomes" id="UP000622890"/>
    </source>
</evidence>
<feature type="repeat" description="TPR" evidence="1">
    <location>
        <begin position="133"/>
        <end position="166"/>
    </location>
</feature>
<comment type="caution">
    <text evidence="3">The sequence shown here is derived from an EMBL/GenBank/DDBJ whole genome shotgun (WGS) entry which is preliminary data.</text>
</comment>
<feature type="repeat" description="TPR" evidence="1">
    <location>
        <begin position="201"/>
        <end position="234"/>
    </location>
</feature>
<dbReference type="GO" id="GO:0006011">
    <property type="term" value="P:UDP-alpha-D-glucose metabolic process"/>
    <property type="evidence" value="ECO:0007669"/>
    <property type="project" value="InterPro"/>
</dbReference>
<dbReference type="Pfam" id="PF13432">
    <property type="entry name" value="TPR_16"/>
    <property type="match status" value="5"/>
</dbReference>
<dbReference type="Proteomes" id="UP000622890">
    <property type="component" value="Unassembled WGS sequence"/>
</dbReference>
<dbReference type="PANTHER" id="PTHR12558:SF13">
    <property type="entry name" value="CELL DIVISION CYCLE PROTEIN 27 HOMOLOG"/>
    <property type="match status" value="1"/>
</dbReference>
<feature type="signal peptide" evidence="2">
    <location>
        <begin position="1"/>
        <end position="26"/>
    </location>
</feature>
<dbReference type="Pfam" id="PF14559">
    <property type="entry name" value="TPR_19"/>
    <property type="match status" value="2"/>
</dbReference>
<dbReference type="PROSITE" id="PS50005">
    <property type="entry name" value="TPR"/>
    <property type="match status" value="5"/>
</dbReference>
<protein>
    <submittedName>
        <fullName evidence="3">PEP-CTERM system TPR-repeat protein PrsT</fullName>
    </submittedName>
</protein>
<feature type="repeat" description="TPR" evidence="1">
    <location>
        <begin position="778"/>
        <end position="811"/>
    </location>
</feature>
<dbReference type="Pfam" id="PF13414">
    <property type="entry name" value="TPR_11"/>
    <property type="match status" value="1"/>
</dbReference>
<keyword evidence="1" id="KW-0802">TPR repeat</keyword>
<keyword evidence="4" id="KW-1185">Reference proteome</keyword>
<feature type="chain" id="PRO_5036679809" evidence="2">
    <location>
        <begin position="27"/>
        <end position="925"/>
    </location>
</feature>
<evidence type="ECO:0000313" key="3">
    <source>
        <dbReference type="EMBL" id="MBK4734311.1"/>
    </source>
</evidence>
<dbReference type="EMBL" id="JAEPBG010000002">
    <property type="protein sequence ID" value="MBK4734311.1"/>
    <property type="molecule type" value="Genomic_DNA"/>
</dbReference>
<dbReference type="SUPFAM" id="SSF48452">
    <property type="entry name" value="TPR-like"/>
    <property type="match status" value="4"/>
</dbReference>
<evidence type="ECO:0000256" key="1">
    <source>
        <dbReference type="PROSITE-ProRule" id="PRU00339"/>
    </source>
</evidence>
<feature type="repeat" description="TPR" evidence="1">
    <location>
        <begin position="371"/>
        <end position="404"/>
    </location>
</feature>
<organism evidence="3 4">
    <name type="scientific">Noviherbaspirillum pedocola</name>
    <dbReference type="NCBI Taxonomy" id="2801341"/>
    <lineage>
        <taxon>Bacteria</taxon>
        <taxon>Pseudomonadati</taxon>
        <taxon>Pseudomonadota</taxon>
        <taxon>Betaproteobacteria</taxon>
        <taxon>Burkholderiales</taxon>
        <taxon>Oxalobacteraceae</taxon>
        <taxon>Noviherbaspirillum</taxon>
    </lineage>
</organism>
<dbReference type="GO" id="GO:0016020">
    <property type="term" value="C:membrane"/>
    <property type="evidence" value="ECO:0007669"/>
    <property type="project" value="InterPro"/>
</dbReference>
<dbReference type="RefSeq" id="WP_200591066.1">
    <property type="nucleotide sequence ID" value="NZ_JAEPBG010000002.1"/>
</dbReference>
<dbReference type="PROSITE" id="PS51257">
    <property type="entry name" value="PROKAR_LIPOPROTEIN"/>
    <property type="match status" value="1"/>
</dbReference>
<dbReference type="PANTHER" id="PTHR12558">
    <property type="entry name" value="CELL DIVISION CYCLE 16,23,27"/>
    <property type="match status" value="1"/>
</dbReference>
<sequence length="925" mass="98925">MPSNKRKLAAMAAAISGIMLLSGGLASCSRQSPDALVAEAAKYRQKGDEKAAIIQLKNALQQNPNDGNARYLLGVIYNETGDPLSAEKEIRRAGELGVPAAKTAPQLARSLLAQNEPQKALDALAAAGDLNDANAEIVRGNIYLALGKSDQAKSSFNAALKLQPDTPLALVGLAKIAFGAKDLDGAGKLVDQAVAKNPNSLEALHAKADLLRAQGKNEEALATYDAAIKVKPDNIQSLTGKANLDIAMRRYDDARIQVDAAKKVAPNAPLVNYTAALLDFSQGKFAPALDEIQQVTKIAPDHMPSLLLTGAIQYGLGNNEQAELLVKRYLEANPGNDYATKLLAAVMLKNGDPKRALSVLNPALENAKQDPQLLSLAGESYMRSREFDKAEQVLAKASELSPGSPMIRTALGMSKLAQGENSSGMAELEAASKMDANNTQPGVVLVMTQMRMRQYDKALESVNKLEKEKPNDASIKTLKGNVLLAKGDLAGARQSFDAATKIDPRFFPPVANLAQIDAQEKKPDAAKSRLETFLEQDKQNIQVMGVLANLAMSQGHKEEATSWLEKAANLRPNDIPPQLQLGMQYLRTGDKDKAAKLAQAQVIAHPTSPEVLDFMAQAQLANNDKAGALETYRKLAAVQPNSALAQYRIATVQMAMRDEAGSVDSLKRALTLKPDYLDAQLAMAAIDVRKGNGAGALDIARQIQKQQPQSPVGYALEGDVQMMQKKPAQAVQPYGRALDLSKNALMVVKQAEALDASGRGKDADASIAAWLKDHPQDNGVRLQYATAKMAKRDYKGAIDGFQEVLKQEPNNVAALNNLALAYQQQHDSRALEYAEKALKLAPDNPAVLDTAGSILVASGDTARGLGYLQKAAAAAPNSPNIRYNLAVALAKNGDKANAKKELEQLVANGGNFEKMEEAKALLKTM</sequence>
<name>A0A934SPG6_9BURK</name>
<dbReference type="InterPro" id="IPR003921">
    <property type="entry name" value="Cell_synth_C"/>
</dbReference>
<dbReference type="NCBIfam" id="TIGR02917">
    <property type="entry name" value="PEP_TPR_lipo"/>
    <property type="match status" value="1"/>
</dbReference>
<feature type="repeat" description="TPR" evidence="1">
    <location>
        <begin position="33"/>
        <end position="66"/>
    </location>
</feature>
<evidence type="ECO:0000256" key="2">
    <source>
        <dbReference type="SAM" id="SignalP"/>
    </source>
</evidence>
<dbReference type="SMART" id="SM00028">
    <property type="entry name" value="TPR"/>
    <property type="match status" value="18"/>
</dbReference>
<dbReference type="InterPro" id="IPR014266">
    <property type="entry name" value="PEP-CTERM_TPR_PrsT"/>
</dbReference>
<dbReference type="InterPro" id="IPR019734">
    <property type="entry name" value="TPR_rpt"/>
</dbReference>
<reference evidence="3" key="1">
    <citation type="submission" date="2021-01" db="EMBL/GenBank/DDBJ databases">
        <title>Genome sequence of strain Noviherbaspirillum sp. DKR-6.</title>
        <authorList>
            <person name="Chaudhary D.K."/>
        </authorList>
    </citation>
    <scope>NUCLEOTIDE SEQUENCE</scope>
    <source>
        <strain evidence="3">DKR-6</strain>
    </source>
</reference>
<proteinExistence type="predicted"/>
<dbReference type="Pfam" id="PF12895">
    <property type="entry name" value="ANAPC3"/>
    <property type="match status" value="1"/>
</dbReference>
<dbReference type="InterPro" id="IPR011990">
    <property type="entry name" value="TPR-like_helical_dom_sf"/>
</dbReference>